<proteinExistence type="inferred from homology"/>
<protein>
    <submittedName>
        <fullName evidence="4">Transglycosylase SLT domain-containing protein</fullName>
    </submittedName>
</protein>
<dbReference type="CDD" id="cd00254">
    <property type="entry name" value="LT-like"/>
    <property type="match status" value="1"/>
</dbReference>
<dbReference type="STRING" id="390270.SAMN04488005_1465"/>
<evidence type="ECO:0000313" key="5">
    <source>
        <dbReference type="Proteomes" id="UP000199478"/>
    </source>
</evidence>
<comment type="similarity">
    <text evidence="1">Belongs to the transglycosylase Slt family.</text>
</comment>
<dbReference type="Gene3D" id="1.10.530.10">
    <property type="match status" value="1"/>
</dbReference>
<dbReference type="SUPFAM" id="SSF53955">
    <property type="entry name" value="Lysozyme-like"/>
    <property type="match status" value="1"/>
</dbReference>
<dbReference type="EMBL" id="FOYP01000001">
    <property type="protein sequence ID" value="SFR40215.1"/>
    <property type="molecule type" value="Genomic_DNA"/>
</dbReference>
<dbReference type="InterPro" id="IPR008258">
    <property type="entry name" value="Transglycosylase_SLT_dom_1"/>
</dbReference>
<evidence type="ECO:0000313" key="4">
    <source>
        <dbReference type="EMBL" id="SFR40215.1"/>
    </source>
</evidence>
<evidence type="ECO:0000256" key="2">
    <source>
        <dbReference type="ARBA" id="ARBA00009387"/>
    </source>
</evidence>
<name>A0A1I6GDE3_9RHOB</name>
<comment type="similarity">
    <text evidence="2">Belongs to the virb1 family.</text>
</comment>
<gene>
    <name evidence="4" type="ORF">SAMN04488005_1465</name>
</gene>
<dbReference type="PANTHER" id="PTHR37423">
    <property type="entry name" value="SOLUBLE LYTIC MUREIN TRANSGLYCOSYLASE-RELATED"/>
    <property type="match status" value="1"/>
</dbReference>
<dbReference type="AlphaFoldDB" id="A0A1I6GDE3"/>
<sequence length="210" mass="22736">MPEKPYIGASKHKRGDDMRAQSVVIGAVLLAISTPALAQEQVSTRTRTQLLQNQLAVLDNRAATQYADSDRLLPPRADLAAFVAPFEGSYTGPYLAIARSAAQDHNIPVDLFLRLVQQESGWNAQAVSSKGALGLAQLMPQTAANLGVDPLDPTQNLRGGARYLRQQYDTFGNWRLALAAYNAGPAAVDRYGDVPPYAETQNYVQVILGQ</sequence>
<organism evidence="4 5">
    <name type="scientific">Yoonia tamlensis</name>
    <dbReference type="NCBI Taxonomy" id="390270"/>
    <lineage>
        <taxon>Bacteria</taxon>
        <taxon>Pseudomonadati</taxon>
        <taxon>Pseudomonadota</taxon>
        <taxon>Alphaproteobacteria</taxon>
        <taxon>Rhodobacterales</taxon>
        <taxon>Paracoccaceae</taxon>
        <taxon>Yoonia</taxon>
    </lineage>
</organism>
<keyword evidence="5" id="KW-1185">Reference proteome</keyword>
<reference evidence="5" key="1">
    <citation type="submission" date="2016-10" db="EMBL/GenBank/DDBJ databases">
        <authorList>
            <person name="Varghese N."/>
            <person name="Submissions S."/>
        </authorList>
    </citation>
    <scope>NUCLEOTIDE SEQUENCE [LARGE SCALE GENOMIC DNA]</scope>
    <source>
        <strain evidence="5">DSM 26879</strain>
    </source>
</reference>
<evidence type="ECO:0000256" key="1">
    <source>
        <dbReference type="ARBA" id="ARBA00007734"/>
    </source>
</evidence>
<dbReference type="Pfam" id="PF01464">
    <property type="entry name" value="SLT"/>
    <property type="match status" value="1"/>
</dbReference>
<accession>A0A1I6GDE3</accession>
<evidence type="ECO:0000259" key="3">
    <source>
        <dbReference type="Pfam" id="PF01464"/>
    </source>
</evidence>
<dbReference type="PANTHER" id="PTHR37423:SF2">
    <property type="entry name" value="MEMBRANE-BOUND LYTIC MUREIN TRANSGLYCOSYLASE C"/>
    <property type="match status" value="1"/>
</dbReference>
<dbReference type="InterPro" id="IPR023346">
    <property type="entry name" value="Lysozyme-like_dom_sf"/>
</dbReference>
<dbReference type="Proteomes" id="UP000199478">
    <property type="component" value="Unassembled WGS sequence"/>
</dbReference>
<feature type="domain" description="Transglycosylase SLT" evidence="3">
    <location>
        <begin position="99"/>
        <end position="195"/>
    </location>
</feature>